<proteinExistence type="predicted"/>
<accession>A0ABY9PY57</accession>
<organism evidence="1 2">
    <name type="scientific">Terrisporobacter mayombei</name>
    <dbReference type="NCBI Taxonomy" id="1541"/>
    <lineage>
        <taxon>Bacteria</taxon>
        <taxon>Bacillati</taxon>
        <taxon>Bacillota</taxon>
        <taxon>Clostridia</taxon>
        <taxon>Peptostreptococcales</taxon>
        <taxon>Peptostreptococcaceae</taxon>
        <taxon>Terrisporobacter</taxon>
    </lineage>
</organism>
<evidence type="ECO:0000313" key="2">
    <source>
        <dbReference type="Proteomes" id="UP001235030"/>
    </source>
</evidence>
<sequence>MEEETLVIMQDLKKLKENDIEAYETIIKLVQKLREIG</sequence>
<dbReference type="EMBL" id="CP101637">
    <property type="protein sequence ID" value="WMT80616.1"/>
    <property type="molecule type" value="Genomic_DNA"/>
</dbReference>
<keyword evidence="2" id="KW-1185">Reference proteome</keyword>
<name>A0ABY9PY57_9FIRM</name>
<dbReference type="Proteomes" id="UP001235030">
    <property type="component" value="Chromosome"/>
</dbReference>
<reference evidence="1 2" key="1">
    <citation type="submission" date="2022-07" db="EMBL/GenBank/DDBJ databases">
        <title>Genome sequence of Terrisporobacter mayombei DSM6539.</title>
        <authorList>
            <person name="Boeer T."/>
            <person name="Bengelsdorf F.R."/>
            <person name="Daniel R."/>
            <person name="Poehlein A."/>
        </authorList>
    </citation>
    <scope>NUCLEOTIDE SEQUENCE [LARGE SCALE GENOMIC DNA]</scope>
    <source>
        <strain evidence="1 2">DSM 6539</strain>
    </source>
</reference>
<evidence type="ECO:0000313" key="1">
    <source>
        <dbReference type="EMBL" id="WMT80616.1"/>
    </source>
</evidence>
<gene>
    <name evidence="1" type="ORF">TEMA_09370</name>
</gene>
<protein>
    <submittedName>
        <fullName evidence="1">Uncharacterized protein</fullName>
    </submittedName>
</protein>